<feature type="compositionally biased region" description="Acidic residues" evidence="1">
    <location>
        <begin position="220"/>
        <end position="238"/>
    </location>
</feature>
<dbReference type="OrthoDB" id="449280at2759"/>
<feature type="domain" description="Stc1" evidence="2">
    <location>
        <begin position="28"/>
        <end position="110"/>
    </location>
</feature>
<feature type="compositionally biased region" description="Low complexity" evidence="1">
    <location>
        <begin position="142"/>
        <end position="156"/>
    </location>
</feature>
<dbReference type="AlphaFoldDB" id="A0A9P8J8Y6"/>
<dbReference type="Pfam" id="PF12898">
    <property type="entry name" value="Stc1"/>
    <property type="match status" value="1"/>
</dbReference>
<dbReference type="EMBL" id="JAHFXF010000280">
    <property type="protein sequence ID" value="KAG9691132.1"/>
    <property type="molecule type" value="Genomic_DNA"/>
</dbReference>
<protein>
    <recommendedName>
        <fullName evidence="2">Stc1 domain-containing protein</fullName>
    </recommendedName>
</protein>
<reference evidence="3" key="2">
    <citation type="submission" date="2021-08" db="EMBL/GenBank/DDBJ databases">
        <authorList>
            <person name="Gostincar C."/>
            <person name="Sun X."/>
            <person name="Song Z."/>
            <person name="Gunde-Cimerman N."/>
        </authorList>
    </citation>
    <scope>NUCLEOTIDE SEQUENCE</scope>
    <source>
        <strain evidence="3">EXF-9911</strain>
    </source>
</reference>
<sequence>MSSTSKNVRSPPPGYKNARSLPNEVWYKRCSQLRPIASFANNRQNDARFLLSKGAKLGDKKILDKTICSNCTAAPPMELKCTGCNKTRSLDRFSTTQRRDPDSARCRKCISEIENVKPGQQDPYEAEDSDEGYMTSIMGDLTSRSSTSGGAPSASSNGFVPIPSTTTSSRVPTNTTTSASSSSGFSNSTSASTVKAPSVKTGSGGFAVVKSGPREVPVPDYDDDDDVVVYSDDEDWQM</sequence>
<evidence type="ECO:0000313" key="3">
    <source>
        <dbReference type="EMBL" id="KAG9691132.1"/>
    </source>
</evidence>
<organism evidence="3 4">
    <name type="scientific">Aureobasidium melanogenum</name>
    <name type="common">Aureobasidium pullulans var. melanogenum</name>
    <dbReference type="NCBI Taxonomy" id="46634"/>
    <lineage>
        <taxon>Eukaryota</taxon>
        <taxon>Fungi</taxon>
        <taxon>Dikarya</taxon>
        <taxon>Ascomycota</taxon>
        <taxon>Pezizomycotina</taxon>
        <taxon>Dothideomycetes</taxon>
        <taxon>Dothideomycetidae</taxon>
        <taxon>Dothideales</taxon>
        <taxon>Saccotheciaceae</taxon>
        <taxon>Aureobasidium</taxon>
    </lineage>
</organism>
<dbReference type="Proteomes" id="UP000779574">
    <property type="component" value="Unassembled WGS sequence"/>
</dbReference>
<gene>
    <name evidence="3" type="ORF">KCU76_g7673</name>
</gene>
<evidence type="ECO:0000259" key="2">
    <source>
        <dbReference type="Pfam" id="PF12898"/>
    </source>
</evidence>
<feature type="compositionally biased region" description="Low complexity" evidence="1">
    <location>
        <begin position="164"/>
        <end position="193"/>
    </location>
</feature>
<reference evidence="3" key="1">
    <citation type="journal article" date="2021" name="J Fungi (Basel)">
        <title>Virulence traits and population genomics of the black yeast Aureobasidium melanogenum.</title>
        <authorList>
            <person name="Cernosa A."/>
            <person name="Sun X."/>
            <person name="Gostincar C."/>
            <person name="Fang C."/>
            <person name="Gunde-Cimerman N."/>
            <person name="Song Z."/>
        </authorList>
    </citation>
    <scope>NUCLEOTIDE SEQUENCE</scope>
    <source>
        <strain evidence="3">EXF-9911</strain>
    </source>
</reference>
<comment type="caution">
    <text evidence="3">The sequence shown here is derived from an EMBL/GenBank/DDBJ whole genome shotgun (WGS) entry which is preliminary data.</text>
</comment>
<proteinExistence type="predicted"/>
<dbReference type="InterPro" id="IPR024630">
    <property type="entry name" value="Stc1"/>
</dbReference>
<name>A0A9P8J8Y6_AURME</name>
<evidence type="ECO:0000256" key="1">
    <source>
        <dbReference type="SAM" id="MobiDB-lite"/>
    </source>
</evidence>
<evidence type="ECO:0000313" key="4">
    <source>
        <dbReference type="Proteomes" id="UP000779574"/>
    </source>
</evidence>
<accession>A0A9P8J8Y6</accession>
<feature type="non-terminal residue" evidence="3">
    <location>
        <position position="1"/>
    </location>
</feature>
<feature type="region of interest" description="Disordered" evidence="1">
    <location>
        <begin position="117"/>
        <end position="238"/>
    </location>
</feature>